<sequence>MFGSPVAIGHGPSRIARRGLPQGRARTGGLGTRADINHNLQAKFKVKRFARLRSMRRWRCKAERSRRVSACSVRRCMLRVSPVAKWRAFLKVEVTDQNDVVMIRILIPMNANIGVTRPPCSGKFRGSASAAVPHGRIRRNVRDVTRRSRSRFPRAAHHSANRSGPNTS</sequence>
<accession>A0AB37ANW2</accession>
<dbReference type="AlphaFoldDB" id="A0AB37ANW2"/>
<evidence type="ECO:0000313" key="2">
    <source>
        <dbReference type="EMBL" id="PRE41277.1"/>
    </source>
</evidence>
<organism evidence="2 3">
    <name type="scientific">Burkholderia multivorans</name>
    <dbReference type="NCBI Taxonomy" id="87883"/>
    <lineage>
        <taxon>Bacteria</taxon>
        <taxon>Pseudomonadati</taxon>
        <taxon>Pseudomonadota</taxon>
        <taxon>Betaproteobacteria</taxon>
        <taxon>Burkholderiales</taxon>
        <taxon>Burkholderiaceae</taxon>
        <taxon>Burkholderia</taxon>
        <taxon>Burkholderia cepacia complex</taxon>
    </lineage>
</organism>
<dbReference type="Proteomes" id="UP000237811">
    <property type="component" value="Unassembled WGS sequence"/>
</dbReference>
<name>A0AB37ANW2_9BURK</name>
<evidence type="ECO:0000256" key="1">
    <source>
        <dbReference type="SAM" id="MobiDB-lite"/>
    </source>
</evidence>
<reference evidence="2 3" key="1">
    <citation type="submission" date="2018-03" db="EMBL/GenBank/DDBJ databases">
        <authorList>
            <person name="Nguyen K."/>
            <person name="Fouts D."/>
            <person name="Sutton G."/>
        </authorList>
    </citation>
    <scope>NUCLEOTIDE SEQUENCE [LARGE SCALE GENOMIC DNA]</scope>
    <source>
        <strain evidence="2 3">AU14328</strain>
    </source>
</reference>
<dbReference type="EMBL" id="PVFR01000082">
    <property type="protein sequence ID" value="PRE41277.1"/>
    <property type="molecule type" value="Genomic_DNA"/>
</dbReference>
<evidence type="ECO:0000313" key="3">
    <source>
        <dbReference type="Proteomes" id="UP000237811"/>
    </source>
</evidence>
<protein>
    <submittedName>
        <fullName evidence="2">Uncharacterized protein</fullName>
    </submittedName>
</protein>
<proteinExistence type="predicted"/>
<feature type="compositionally biased region" description="Basic residues" evidence="1">
    <location>
        <begin position="147"/>
        <end position="160"/>
    </location>
</feature>
<comment type="caution">
    <text evidence="2">The sequence shown here is derived from an EMBL/GenBank/DDBJ whole genome shotgun (WGS) entry which is preliminary data.</text>
</comment>
<gene>
    <name evidence="2" type="ORF">C6P99_26430</name>
</gene>
<feature type="region of interest" description="Disordered" evidence="1">
    <location>
        <begin position="141"/>
        <end position="168"/>
    </location>
</feature>